<comment type="caution">
    <text evidence="1">The sequence shown here is derived from an EMBL/GenBank/DDBJ whole genome shotgun (WGS) entry which is preliminary data.</text>
</comment>
<proteinExistence type="predicted"/>
<accession>A0ACA9N432</accession>
<sequence length="357" mass="39065">ESTANTDDFETADYADFVQPDSGGPILPPFVSQQLEATTWLQCYTNPTPPVPSSTDGYNSLSSPSSVGTAMGMSFSDWLDVPSPSDLTAPWESPSRFTSTQQGRTPQEKGFVYMALKGGRFPIQEKAPSASRILVHTDHALITPQNPMFAVHPSSAFRRFLVTHGRHPQISPTSLFTGQASRRCSLCSSLCSALRPRRRSPEMARGRKHFPVRPAHRQRNRCRPQPSIPAFPLRSTPRRRRPRHRGAKAWSSGSTHVTPTDERSVLSAEFSDPVAERMFVALFGVLRGDVSVLDGQALLLEHGDGILEAKWPRSSGGGDSLGLGLSNVGGRDIVALESGVLVMLKEGSHQKILHLYM</sequence>
<feature type="non-terminal residue" evidence="1">
    <location>
        <position position="357"/>
    </location>
</feature>
<gene>
    <name evidence="1" type="ORF">SCALOS_LOCUS8028</name>
</gene>
<keyword evidence="2" id="KW-1185">Reference proteome</keyword>
<evidence type="ECO:0000313" key="2">
    <source>
        <dbReference type="Proteomes" id="UP000789860"/>
    </source>
</evidence>
<feature type="non-terminal residue" evidence="1">
    <location>
        <position position="1"/>
    </location>
</feature>
<protein>
    <submittedName>
        <fullName evidence="1">2015_t:CDS:1</fullName>
    </submittedName>
</protein>
<evidence type="ECO:0000313" key="1">
    <source>
        <dbReference type="EMBL" id="CAG8632811.1"/>
    </source>
</evidence>
<reference evidence="1" key="1">
    <citation type="submission" date="2021-06" db="EMBL/GenBank/DDBJ databases">
        <authorList>
            <person name="Kallberg Y."/>
            <person name="Tangrot J."/>
            <person name="Rosling A."/>
        </authorList>
    </citation>
    <scope>NUCLEOTIDE SEQUENCE</scope>
    <source>
        <strain evidence="1">AU212A</strain>
    </source>
</reference>
<name>A0ACA9N432_9GLOM</name>
<organism evidence="1 2">
    <name type="scientific">Scutellospora calospora</name>
    <dbReference type="NCBI Taxonomy" id="85575"/>
    <lineage>
        <taxon>Eukaryota</taxon>
        <taxon>Fungi</taxon>
        <taxon>Fungi incertae sedis</taxon>
        <taxon>Mucoromycota</taxon>
        <taxon>Glomeromycotina</taxon>
        <taxon>Glomeromycetes</taxon>
        <taxon>Diversisporales</taxon>
        <taxon>Gigasporaceae</taxon>
        <taxon>Scutellospora</taxon>
    </lineage>
</organism>
<dbReference type="Proteomes" id="UP000789860">
    <property type="component" value="Unassembled WGS sequence"/>
</dbReference>
<dbReference type="EMBL" id="CAJVPM010020036">
    <property type="protein sequence ID" value="CAG8632811.1"/>
    <property type="molecule type" value="Genomic_DNA"/>
</dbReference>